<dbReference type="Pfam" id="PF26561">
    <property type="entry name" value="LETM1_C"/>
    <property type="match status" value="1"/>
</dbReference>
<evidence type="ECO:0000256" key="18">
    <source>
        <dbReference type="PROSITE-ProRule" id="PRU01094"/>
    </source>
</evidence>
<dbReference type="SUPFAM" id="SSF47473">
    <property type="entry name" value="EF-hand"/>
    <property type="match status" value="1"/>
</dbReference>
<evidence type="ECO:0000259" key="23">
    <source>
        <dbReference type="PROSITE" id="PS51758"/>
    </source>
</evidence>
<keyword evidence="13 19" id="KW-0175">Coiled coil</keyword>
<feature type="coiled-coil region" evidence="19">
    <location>
        <begin position="631"/>
        <end position="680"/>
    </location>
</feature>
<dbReference type="InterPro" id="IPR059005">
    <property type="entry name" value="LETM1_C"/>
</dbReference>
<comment type="subcellular location">
    <subcellularLocation>
        <location evidence="1">Mitochondrion inner membrane</location>
        <topology evidence="1">Single-pass membrane protein</topology>
    </subcellularLocation>
</comment>
<dbReference type="GO" id="GO:0043022">
    <property type="term" value="F:ribosome binding"/>
    <property type="evidence" value="ECO:0007669"/>
    <property type="project" value="InterPro"/>
</dbReference>
<evidence type="ECO:0000256" key="9">
    <source>
        <dbReference type="ARBA" id="ARBA00022792"/>
    </source>
</evidence>
<dbReference type="Gene3D" id="1.10.238.10">
    <property type="entry name" value="EF-hand"/>
    <property type="match status" value="1"/>
</dbReference>
<accession>A0AA85K7X5</accession>
<keyword evidence="12 21" id="KW-1133">Transmembrane helix</keyword>
<feature type="compositionally biased region" description="Basic and acidic residues" evidence="20">
    <location>
        <begin position="801"/>
        <end position="814"/>
    </location>
</feature>
<feature type="region of interest" description="Disordered" evidence="20">
    <location>
        <begin position="775"/>
        <end position="814"/>
    </location>
</feature>
<dbReference type="PANTHER" id="PTHR14009:SF1">
    <property type="entry name" value="MITOCHONDRIAL PROTON_CALCIUM EXCHANGER PROTEIN"/>
    <property type="match status" value="1"/>
</dbReference>
<feature type="coiled-coil region" evidence="19">
    <location>
        <begin position="446"/>
        <end position="475"/>
    </location>
</feature>
<dbReference type="InterPro" id="IPR044202">
    <property type="entry name" value="LETM1/MDM38-like"/>
</dbReference>
<comment type="similarity">
    <text evidence="2">Belongs to the LETM1 family.</text>
</comment>
<dbReference type="InterPro" id="IPR033122">
    <property type="entry name" value="LETM1-like_RBD"/>
</dbReference>
<dbReference type="InterPro" id="IPR011992">
    <property type="entry name" value="EF-hand-dom_pair"/>
</dbReference>
<evidence type="ECO:0000256" key="16">
    <source>
        <dbReference type="ARBA" id="ARBA00023136"/>
    </source>
</evidence>
<reference evidence="25" key="2">
    <citation type="submission" date="2023-11" db="UniProtKB">
        <authorList>
            <consortium name="WormBaseParasite"/>
        </authorList>
    </citation>
    <scope>IDENTIFICATION</scope>
</reference>
<evidence type="ECO:0000256" key="13">
    <source>
        <dbReference type="ARBA" id="ARBA00023054"/>
    </source>
</evidence>
<dbReference type="AlphaFoldDB" id="A0AA85K7X5"/>
<proteinExistence type="inferred from homology"/>
<dbReference type="GO" id="GO:0005743">
    <property type="term" value="C:mitochondrial inner membrane"/>
    <property type="evidence" value="ECO:0007669"/>
    <property type="project" value="UniProtKB-SubCell"/>
</dbReference>
<keyword evidence="5" id="KW-0050">Antiport</keyword>
<evidence type="ECO:0000256" key="6">
    <source>
        <dbReference type="ARBA" id="ARBA00022568"/>
    </source>
</evidence>
<keyword evidence="4" id="KW-0813">Transport</keyword>
<evidence type="ECO:0000256" key="10">
    <source>
        <dbReference type="ARBA" id="ARBA00022837"/>
    </source>
</evidence>
<name>A0AA85K7X5_TRIRE</name>
<evidence type="ECO:0000256" key="21">
    <source>
        <dbReference type="SAM" id="Phobius"/>
    </source>
</evidence>
<keyword evidence="14" id="KW-0406">Ion transport</keyword>
<dbReference type="PROSITE" id="PS51758">
    <property type="entry name" value="LETM1_RBD"/>
    <property type="match status" value="1"/>
</dbReference>
<keyword evidence="9" id="KW-0999">Mitochondrion inner membrane</keyword>
<keyword evidence="6" id="KW-0109">Calcium transport</keyword>
<keyword evidence="15 18" id="KW-0496">Mitochondrion</keyword>
<reference evidence="24" key="1">
    <citation type="submission" date="2022-06" db="EMBL/GenBank/DDBJ databases">
        <authorList>
            <person name="Berger JAMES D."/>
            <person name="Berger JAMES D."/>
        </authorList>
    </citation>
    <scope>NUCLEOTIDE SEQUENCE [LARGE SCALE GENOMIC DNA]</scope>
</reference>
<dbReference type="Proteomes" id="UP000050795">
    <property type="component" value="Unassembled WGS sequence"/>
</dbReference>
<organism evidence="24 25">
    <name type="scientific">Trichobilharzia regenti</name>
    <name type="common">Nasal bird schistosome</name>
    <dbReference type="NCBI Taxonomy" id="157069"/>
    <lineage>
        <taxon>Eukaryota</taxon>
        <taxon>Metazoa</taxon>
        <taxon>Spiralia</taxon>
        <taxon>Lophotrochozoa</taxon>
        <taxon>Platyhelminthes</taxon>
        <taxon>Trematoda</taxon>
        <taxon>Digenea</taxon>
        <taxon>Strigeidida</taxon>
        <taxon>Schistosomatoidea</taxon>
        <taxon>Schistosomatidae</taxon>
        <taxon>Trichobilharzia</taxon>
    </lineage>
</organism>
<evidence type="ECO:0000256" key="17">
    <source>
        <dbReference type="ARBA" id="ARBA00031360"/>
    </source>
</evidence>
<dbReference type="GO" id="GO:0015297">
    <property type="term" value="F:antiporter activity"/>
    <property type="evidence" value="ECO:0007669"/>
    <property type="project" value="UniProtKB-KW"/>
</dbReference>
<feature type="transmembrane region" description="Helical" evidence="21">
    <location>
        <begin position="181"/>
        <end position="204"/>
    </location>
</feature>
<evidence type="ECO:0000259" key="22">
    <source>
        <dbReference type="PROSITE" id="PS50222"/>
    </source>
</evidence>
<dbReference type="PROSITE" id="PS50222">
    <property type="entry name" value="EF_HAND_2"/>
    <property type="match status" value="1"/>
</dbReference>
<feature type="domain" description="EF-hand" evidence="22">
    <location>
        <begin position="710"/>
        <end position="745"/>
    </location>
</feature>
<evidence type="ECO:0000256" key="4">
    <source>
        <dbReference type="ARBA" id="ARBA00022448"/>
    </source>
</evidence>
<evidence type="ECO:0000256" key="3">
    <source>
        <dbReference type="ARBA" id="ARBA00020557"/>
    </source>
</evidence>
<evidence type="ECO:0000256" key="14">
    <source>
        <dbReference type="ARBA" id="ARBA00023065"/>
    </source>
</evidence>
<evidence type="ECO:0000256" key="5">
    <source>
        <dbReference type="ARBA" id="ARBA00022449"/>
    </source>
</evidence>
<evidence type="ECO:0000256" key="11">
    <source>
        <dbReference type="ARBA" id="ARBA00022946"/>
    </source>
</evidence>
<evidence type="ECO:0000256" key="19">
    <source>
        <dbReference type="SAM" id="Coils"/>
    </source>
</evidence>
<keyword evidence="11" id="KW-0809">Transit peptide</keyword>
<keyword evidence="10" id="KW-0106">Calcium</keyword>
<feature type="region of interest" description="Disordered" evidence="20">
    <location>
        <begin position="96"/>
        <end position="116"/>
    </location>
</feature>
<evidence type="ECO:0000256" key="12">
    <source>
        <dbReference type="ARBA" id="ARBA00022989"/>
    </source>
</evidence>
<evidence type="ECO:0000256" key="1">
    <source>
        <dbReference type="ARBA" id="ARBA00004434"/>
    </source>
</evidence>
<protein>
    <recommendedName>
        <fullName evidence="3">Mitochondrial proton/calcium exchanger protein</fullName>
    </recommendedName>
    <alternativeName>
        <fullName evidence="17">Leucine zipper-EF-hand-containing transmembrane protein 1</fullName>
    </alternativeName>
</protein>
<dbReference type="InterPro" id="IPR002048">
    <property type="entry name" value="EF_hand_dom"/>
</dbReference>
<sequence length="814" mass="92786">MVLLLRCISGSKPQLRLFITRSFHHKRVLCLPSYYRVNKSVCHGSPYPPIYLEAPVCYFRTNHYFLTQIQENKRVEPIEVPKLNIDDVKLETSVPKTDKLTSSEPDNRLPVEQPDENKVNKQLAKPSLWARVKKEIIHYYHGFRLLGLEVRIASGICFRVLRGHTLTRRERKQLVRTVADIIRLVPFAVFIIVPFMELLLPFYLKFFPFMLPSTFKEKSSEANAIQQRLKAKLELTRFLQETMLQTTGASKGDPDTPSVVEFQDFIKQLQKSGQQAQAKDITRFSKLFEDQVTLESLDNKQLRMLCQLLSLPTMGPSHLLRFQIWMRVRQLKAEDRLIAKEGVDKIPPWELQTLCQERGMRSVGLPKERLQSQLVEWLDLHLKQNVPLTLLLFSRALHVSQATIDQNPLQQAIAQLPASASSEVVARVLENTPHDALDPKTKIQVLREEQDSIKAAREQRKQELAEKEKAEAEQAKVSSAAVLEELTDQAPLLKGLKHEELDKVTPVVVDPATILSQTAGVQPKSKEPAAEMKPPADMGHPAHLKDGVCLSCSTDEQKTLEPAKAEDVTEITAGDLAEIRSAIEISTSELHEETIHDLKEKVAETAKLQQQHHAEFTTAEQVSDKRKSKAAVHLESRVERLIKEMDTMVDKLDDKRQKLLRDIEIRANHIKDSIEEEEQSKMIDAIKADHQRVVDMNDLLESLKRIQSVHDHKRWEKILKVLDEDKDGKIELKHILSVIELLGEGNVKVSSKEITRILEMIDNEELANAISLESELKADKSSSSASVENSTQVPLKQKNNNNKDDSERSKREDN</sequence>
<keyword evidence="7 21" id="KW-0812">Transmembrane</keyword>
<evidence type="ECO:0000313" key="25">
    <source>
        <dbReference type="WBParaSite" id="TREG1_69560.1"/>
    </source>
</evidence>
<feature type="domain" description="Letm1 RBD" evidence="23">
    <location>
        <begin position="227"/>
        <end position="498"/>
    </location>
</feature>
<keyword evidence="24" id="KW-1185">Reference proteome</keyword>
<dbReference type="GO" id="GO:0030003">
    <property type="term" value="P:intracellular monoatomic cation homeostasis"/>
    <property type="evidence" value="ECO:0007669"/>
    <property type="project" value="TreeGrafter"/>
</dbReference>
<dbReference type="Pfam" id="PF07766">
    <property type="entry name" value="LETM1_RBD"/>
    <property type="match status" value="1"/>
</dbReference>
<dbReference type="WBParaSite" id="TREG1_69560.1">
    <property type="protein sequence ID" value="TREG1_69560.1"/>
    <property type="gene ID" value="TREG1_69560"/>
</dbReference>
<keyword evidence="16 21" id="KW-0472">Membrane</keyword>
<feature type="compositionally biased region" description="Polar residues" evidence="20">
    <location>
        <begin position="781"/>
        <end position="800"/>
    </location>
</feature>
<dbReference type="PANTHER" id="PTHR14009">
    <property type="entry name" value="LEUCINE ZIPPER-EF-HAND CONTAINING TRANSMEMBRANE PROTEIN"/>
    <property type="match status" value="1"/>
</dbReference>
<evidence type="ECO:0000313" key="24">
    <source>
        <dbReference type="Proteomes" id="UP000050795"/>
    </source>
</evidence>
<evidence type="ECO:0000256" key="15">
    <source>
        <dbReference type="ARBA" id="ARBA00023128"/>
    </source>
</evidence>
<evidence type="ECO:0000256" key="2">
    <source>
        <dbReference type="ARBA" id="ARBA00009584"/>
    </source>
</evidence>
<evidence type="ECO:0000256" key="7">
    <source>
        <dbReference type="ARBA" id="ARBA00022692"/>
    </source>
</evidence>
<evidence type="ECO:0000256" key="8">
    <source>
        <dbReference type="ARBA" id="ARBA00022723"/>
    </source>
</evidence>
<evidence type="ECO:0000256" key="20">
    <source>
        <dbReference type="SAM" id="MobiDB-lite"/>
    </source>
</evidence>
<dbReference type="GO" id="GO:0005509">
    <property type="term" value="F:calcium ion binding"/>
    <property type="evidence" value="ECO:0007669"/>
    <property type="project" value="InterPro"/>
</dbReference>
<keyword evidence="8" id="KW-0479">Metal-binding</keyword>